<comment type="caution">
    <text evidence="1">The sequence shown here is derived from an EMBL/GenBank/DDBJ whole genome shotgun (WGS) entry which is preliminary data.</text>
</comment>
<evidence type="ECO:0000313" key="1">
    <source>
        <dbReference type="EMBL" id="TKY91562.1"/>
    </source>
</evidence>
<gene>
    <name evidence="1" type="ORF">C5S46_05185</name>
</gene>
<reference evidence="1" key="1">
    <citation type="submission" date="2018-09" db="EMBL/GenBank/DDBJ databases">
        <title>A genomic encyclopedia of anaerobic methanotrophic archaea.</title>
        <authorList>
            <person name="Skennerton C.T."/>
            <person name="Chadwick G.L."/>
            <person name="Laso-Perez R."/>
            <person name="Leu A.O."/>
            <person name="Speth D.R."/>
            <person name="Yu H."/>
            <person name="Morgan-Lang C."/>
            <person name="Hatzenpichler R."/>
            <person name="Goudeau D."/>
            <person name="Malmstrom R."/>
            <person name="Woyke T."/>
            <person name="Hallam S."/>
            <person name="Tyson G.W."/>
            <person name="Wegener G."/>
            <person name="Boetius A."/>
            <person name="Orphan V.J."/>
        </authorList>
    </citation>
    <scope>NUCLEOTIDE SEQUENCE</scope>
    <source>
        <strain evidence="1">CONS3730D10UFb2</strain>
    </source>
</reference>
<protein>
    <submittedName>
        <fullName evidence="1">ATP-grasp domain-containing protein</fullName>
    </submittedName>
</protein>
<name>A0AC61SAF3_9EURY</name>
<accession>A0AC61SAF3</accession>
<sequence length="282" mass="30315">MLNVLVNSFTKAGHRVIYPTTGPVIPHGTGVKTDDLKKTIAELASRSDAALVIAPDELLSELTQIVEDNTINLGCPSGSVTLCADKLLTSKILAEGAIKVLVTATCENQDIFSPDECVVVKPRWGCASEDTTLTVYGKLSHIPDGFVATQYIQGEHLSVSLVAGDNILPLSVNRQNIKISSSIQYDGNMVGMDSGRNPEVIKVAQRSAMLLGCRGYVGVDIVLADEPWVVDVNPRPTTSIIGIDRVIKVELGELILKARFGGLPECVDLTGEFFFTKVDLHL</sequence>
<dbReference type="EMBL" id="QYBA01000173">
    <property type="protein sequence ID" value="TKY91562.1"/>
    <property type="molecule type" value="Genomic_DNA"/>
</dbReference>
<organism evidence="1 2">
    <name type="scientific">Candidatus Methanomarinus sp</name>
    <dbReference type="NCBI Taxonomy" id="3386244"/>
    <lineage>
        <taxon>Archaea</taxon>
        <taxon>Methanobacteriati</taxon>
        <taxon>Methanobacteriota</taxon>
        <taxon>Stenosarchaea group</taxon>
        <taxon>Methanomicrobia</taxon>
        <taxon>Methanosarcinales</taxon>
        <taxon>ANME-2 cluster</taxon>
        <taxon>Candidatus Methanocomedenaceae</taxon>
        <taxon>Candidatus Methanomarinus</taxon>
    </lineage>
</organism>
<proteinExistence type="predicted"/>
<evidence type="ECO:0000313" key="2">
    <source>
        <dbReference type="Proteomes" id="UP000315423"/>
    </source>
</evidence>
<dbReference type="Proteomes" id="UP000315423">
    <property type="component" value="Unassembled WGS sequence"/>
</dbReference>